<dbReference type="RefSeq" id="WP_153728039.1">
    <property type="nucleotide sequence ID" value="NZ_WJNH01000003.1"/>
</dbReference>
<dbReference type="PANTHER" id="PTHR43072">
    <property type="entry name" value="N-ACETYLTRANSFERASE"/>
    <property type="match status" value="1"/>
</dbReference>
<dbReference type="Pfam" id="PF00583">
    <property type="entry name" value="Acetyltransf_1"/>
    <property type="match status" value="1"/>
</dbReference>
<evidence type="ECO:0000259" key="3">
    <source>
        <dbReference type="PROSITE" id="PS51186"/>
    </source>
</evidence>
<dbReference type="AlphaFoldDB" id="A0A6G1X5B1"/>
<proteinExistence type="predicted"/>
<dbReference type="SUPFAM" id="SSF55729">
    <property type="entry name" value="Acyl-CoA N-acyltransferases (Nat)"/>
    <property type="match status" value="1"/>
</dbReference>
<evidence type="ECO:0000256" key="2">
    <source>
        <dbReference type="ARBA" id="ARBA00023315"/>
    </source>
</evidence>
<dbReference type="PANTHER" id="PTHR43072:SF23">
    <property type="entry name" value="UPF0039 PROTEIN C11D3.02C"/>
    <property type="match status" value="1"/>
</dbReference>
<evidence type="ECO:0000313" key="4">
    <source>
        <dbReference type="EMBL" id="MRG86127.1"/>
    </source>
</evidence>
<dbReference type="Gene3D" id="3.40.630.30">
    <property type="match status" value="1"/>
</dbReference>
<reference evidence="4 5" key="1">
    <citation type="submission" date="2019-11" db="EMBL/GenBank/DDBJ databases">
        <authorList>
            <person name="Li J."/>
        </authorList>
    </citation>
    <scope>NUCLEOTIDE SEQUENCE [LARGE SCALE GENOMIC DNA]</scope>
    <source>
        <strain evidence="4 5">J4</strain>
    </source>
</reference>
<keyword evidence="2" id="KW-0012">Acyltransferase</keyword>
<sequence>MENTITIDGMNTTDWEQVLTIYQEGIDTGNATFRTKAPTWEEWNHYHLMDCRLVAREGDKVLGWAALTPTSKMEAYAGAAELSIYVGRNSKGKGVGSQLLQALIQRSEEKGFWTLQAGIFPENTSSIHLHKKHGFREVGRREHIGKLNGVWRDVILLERRSHVVGME</sequence>
<name>A0A6G1X5B1_9BACI</name>
<dbReference type="CDD" id="cd04301">
    <property type="entry name" value="NAT_SF"/>
    <property type="match status" value="1"/>
</dbReference>
<dbReference type="InterPro" id="IPR016181">
    <property type="entry name" value="Acyl_CoA_acyltransferase"/>
</dbReference>
<gene>
    <name evidence="4" type="ORF">GH754_07290</name>
</gene>
<feature type="domain" description="N-acetyltransferase" evidence="3">
    <location>
        <begin position="5"/>
        <end position="158"/>
    </location>
</feature>
<organism evidence="4 5">
    <name type="scientific">Salinibacillus xinjiangensis</name>
    <dbReference type="NCBI Taxonomy" id="1229268"/>
    <lineage>
        <taxon>Bacteria</taxon>
        <taxon>Bacillati</taxon>
        <taxon>Bacillota</taxon>
        <taxon>Bacilli</taxon>
        <taxon>Bacillales</taxon>
        <taxon>Bacillaceae</taxon>
        <taxon>Salinibacillus</taxon>
    </lineage>
</organism>
<protein>
    <submittedName>
        <fullName evidence="4">GNAT family N-acetyltransferase</fullName>
    </submittedName>
</protein>
<evidence type="ECO:0000256" key="1">
    <source>
        <dbReference type="ARBA" id="ARBA00022679"/>
    </source>
</evidence>
<dbReference type="InterPro" id="IPR000182">
    <property type="entry name" value="GNAT_dom"/>
</dbReference>
<dbReference type="OrthoDB" id="9798006at2"/>
<accession>A0A6G1X5B1</accession>
<comment type="caution">
    <text evidence="4">The sequence shown here is derived from an EMBL/GenBank/DDBJ whole genome shotgun (WGS) entry which is preliminary data.</text>
</comment>
<dbReference type="GO" id="GO:0016747">
    <property type="term" value="F:acyltransferase activity, transferring groups other than amino-acyl groups"/>
    <property type="evidence" value="ECO:0007669"/>
    <property type="project" value="InterPro"/>
</dbReference>
<evidence type="ECO:0000313" key="5">
    <source>
        <dbReference type="Proteomes" id="UP000480185"/>
    </source>
</evidence>
<dbReference type="PROSITE" id="PS51186">
    <property type="entry name" value="GNAT"/>
    <property type="match status" value="1"/>
</dbReference>
<keyword evidence="5" id="KW-1185">Reference proteome</keyword>
<dbReference type="Proteomes" id="UP000480185">
    <property type="component" value="Unassembled WGS sequence"/>
</dbReference>
<dbReference type="EMBL" id="WJNH01000003">
    <property type="protein sequence ID" value="MRG86127.1"/>
    <property type="molecule type" value="Genomic_DNA"/>
</dbReference>
<keyword evidence="1 4" id="KW-0808">Transferase</keyword>